<reference evidence="1" key="1">
    <citation type="submission" date="2022-10" db="EMBL/GenBank/DDBJ databases">
        <title>The complete genomes of actinobacterial strains from the NBC collection.</title>
        <authorList>
            <person name="Joergensen T.S."/>
            <person name="Alvarez Arevalo M."/>
            <person name="Sterndorff E.B."/>
            <person name="Faurdal D."/>
            <person name="Vuksanovic O."/>
            <person name="Mourched A.-S."/>
            <person name="Charusanti P."/>
            <person name="Shaw S."/>
            <person name="Blin K."/>
            <person name="Weber T."/>
        </authorList>
    </citation>
    <scope>NUCLEOTIDE SEQUENCE</scope>
    <source>
        <strain evidence="1">NBC_01393</strain>
    </source>
</reference>
<organism evidence="1">
    <name type="scientific">Streptomyces sp. NBC_01393</name>
    <dbReference type="NCBI Taxonomy" id="2903851"/>
    <lineage>
        <taxon>Bacteria</taxon>
        <taxon>Bacillati</taxon>
        <taxon>Actinomycetota</taxon>
        <taxon>Actinomycetes</taxon>
        <taxon>Kitasatosporales</taxon>
        <taxon>Streptomycetaceae</taxon>
        <taxon>Streptomyces</taxon>
    </lineage>
</organism>
<dbReference type="InterPro" id="IPR008727">
    <property type="entry name" value="PAAR_motif"/>
</dbReference>
<protein>
    <submittedName>
        <fullName evidence="1">PAAR domain-containing protein</fullName>
    </submittedName>
</protein>
<dbReference type="AlphaFoldDB" id="A0AAU3I2E9"/>
<dbReference type="Gene3D" id="2.60.200.60">
    <property type="match status" value="1"/>
</dbReference>
<accession>A0AAU3I2E9</accession>
<evidence type="ECO:0000313" key="1">
    <source>
        <dbReference type="EMBL" id="WTZ10710.1"/>
    </source>
</evidence>
<gene>
    <name evidence="1" type="ORF">OG699_23660</name>
</gene>
<dbReference type="EMBL" id="CP109546">
    <property type="protein sequence ID" value="WTZ10710.1"/>
    <property type="molecule type" value="Genomic_DNA"/>
</dbReference>
<name>A0AAU3I2E9_9ACTN</name>
<sequence length="105" mass="9994">MPAAARTGDPTNHGGVIATPPPGAAAAVARVLIGGRPAAVVGSLHTCVIPPHAALGPGNVIMPNPAGLASGQVLIGGLPAARARDKTTCGAMIVTGALNVLIGGL</sequence>
<dbReference type="Pfam" id="PF05488">
    <property type="entry name" value="PAAR_motif"/>
    <property type="match status" value="1"/>
</dbReference>
<proteinExistence type="predicted"/>